<keyword evidence="2" id="KW-0676">Redox-active center</keyword>
<feature type="active site" description="Nucleophile" evidence="1">
    <location>
        <position position="14"/>
    </location>
</feature>
<sequence>MLTIKVLGSGCANCKRVEQITRKVVTEMALDAEVIKVTDYNDIMEYNLLSTPGLVINETVVCAGRIPTPAEVTTWLTDALEIA</sequence>
<proteinExistence type="predicted"/>
<dbReference type="Proteomes" id="UP000614469">
    <property type="component" value="Unassembled WGS sequence"/>
</dbReference>
<protein>
    <submittedName>
        <fullName evidence="4">TM0996/MTH895 family glutaredoxin-like protein</fullName>
    </submittedName>
</protein>
<dbReference type="PIRSF" id="PIRSF037031">
    <property type="entry name" value="Redox_disulphide_2"/>
    <property type="match status" value="1"/>
</dbReference>
<keyword evidence="2" id="KW-1015">Disulfide bond</keyword>
<comment type="caution">
    <text evidence="4">The sequence shown here is derived from an EMBL/GenBank/DDBJ whole genome shotgun (WGS) entry which is preliminary data.</text>
</comment>
<name>A0A8J6TGU0_9CHLR</name>
<evidence type="ECO:0000313" key="5">
    <source>
        <dbReference type="Proteomes" id="UP000614469"/>
    </source>
</evidence>
<dbReference type="SUPFAM" id="SSF52833">
    <property type="entry name" value="Thioredoxin-like"/>
    <property type="match status" value="1"/>
</dbReference>
<evidence type="ECO:0000256" key="2">
    <source>
        <dbReference type="PIRSR" id="PIRSR037031-51"/>
    </source>
</evidence>
<dbReference type="NCBIfam" id="TIGR00412">
    <property type="entry name" value="redox_disulf_2"/>
    <property type="match status" value="1"/>
</dbReference>
<evidence type="ECO:0000256" key="1">
    <source>
        <dbReference type="PIRSR" id="PIRSR037031-50"/>
    </source>
</evidence>
<dbReference type="InterPro" id="IPR005243">
    <property type="entry name" value="THIRX-like_proc"/>
</dbReference>
<organism evidence="4 5">
    <name type="scientific">Candidatus Desulfolinea nitratireducens</name>
    <dbReference type="NCBI Taxonomy" id="2841698"/>
    <lineage>
        <taxon>Bacteria</taxon>
        <taxon>Bacillati</taxon>
        <taxon>Chloroflexota</taxon>
        <taxon>Anaerolineae</taxon>
        <taxon>Anaerolineales</taxon>
        <taxon>Anaerolineales incertae sedis</taxon>
        <taxon>Candidatus Desulfolinea</taxon>
    </lineage>
</organism>
<dbReference type="InterPro" id="IPR012336">
    <property type="entry name" value="Thioredoxin-like_fold"/>
</dbReference>
<dbReference type="InterPro" id="IPR036249">
    <property type="entry name" value="Thioredoxin-like_sf"/>
</dbReference>
<evidence type="ECO:0000259" key="3">
    <source>
        <dbReference type="Pfam" id="PF13192"/>
    </source>
</evidence>
<accession>A0A8J6TGU0</accession>
<dbReference type="PANTHER" id="PTHR36450:SF1">
    <property type="entry name" value="THIOREDOXIN"/>
    <property type="match status" value="1"/>
</dbReference>
<dbReference type="Pfam" id="PF13192">
    <property type="entry name" value="Thioredoxin_3"/>
    <property type="match status" value="1"/>
</dbReference>
<dbReference type="PANTHER" id="PTHR36450">
    <property type="entry name" value="THIOREDOXIN"/>
    <property type="match status" value="1"/>
</dbReference>
<dbReference type="Gene3D" id="3.40.30.10">
    <property type="entry name" value="Glutaredoxin"/>
    <property type="match status" value="1"/>
</dbReference>
<feature type="domain" description="Thioredoxin-like fold" evidence="3">
    <location>
        <begin position="3"/>
        <end position="76"/>
    </location>
</feature>
<gene>
    <name evidence="4" type="ORF">H8E29_01105</name>
</gene>
<evidence type="ECO:0000313" key="4">
    <source>
        <dbReference type="EMBL" id="MBC8333840.1"/>
    </source>
</evidence>
<feature type="active site" description="Nucleophile" evidence="1">
    <location>
        <position position="11"/>
    </location>
</feature>
<feature type="disulfide bond" description="Redox-active" evidence="2">
    <location>
        <begin position="11"/>
        <end position="14"/>
    </location>
</feature>
<dbReference type="AlphaFoldDB" id="A0A8J6TGU0"/>
<dbReference type="EMBL" id="JACNJN010000028">
    <property type="protein sequence ID" value="MBC8333840.1"/>
    <property type="molecule type" value="Genomic_DNA"/>
</dbReference>
<reference evidence="4 5" key="1">
    <citation type="submission" date="2020-08" db="EMBL/GenBank/DDBJ databases">
        <title>Bridging the membrane lipid divide: bacteria of the FCB group superphylum have the potential to synthesize archaeal ether lipids.</title>
        <authorList>
            <person name="Villanueva L."/>
            <person name="Von Meijenfeldt F.A.B."/>
            <person name="Westbye A.B."/>
            <person name="Yadav S."/>
            <person name="Hopmans E.C."/>
            <person name="Dutilh B.E."/>
            <person name="Sinninghe Damste J.S."/>
        </authorList>
    </citation>
    <scope>NUCLEOTIDE SEQUENCE [LARGE SCALE GENOMIC DNA]</scope>
    <source>
        <strain evidence="4">NIOZ-UU36</strain>
    </source>
</reference>